<dbReference type="AlphaFoldDB" id="A0AAU7CQS7"/>
<dbReference type="Pfam" id="PF06439">
    <property type="entry name" value="3keto-disac_hyd"/>
    <property type="match status" value="2"/>
</dbReference>
<dbReference type="GO" id="GO:0016787">
    <property type="term" value="F:hydrolase activity"/>
    <property type="evidence" value="ECO:0007669"/>
    <property type="project" value="InterPro"/>
</dbReference>
<dbReference type="InterPro" id="IPR010496">
    <property type="entry name" value="AL/BT2_dom"/>
</dbReference>
<protein>
    <submittedName>
        <fullName evidence="2">DUF1080 domain-containing protein</fullName>
    </submittedName>
</protein>
<gene>
    <name evidence="2" type="ORF">V5E97_17065</name>
</gene>
<dbReference type="Gene3D" id="2.60.120.560">
    <property type="entry name" value="Exo-inulinase, domain 1"/>
    <property type="match status" value="2"/>
</dbReference>
<accession>A0AAU7CQS7</accession>
<reference evidence="2" key="1">
    <citation type="submission" date="2024-05" db="EMBL/GenBank/DDBJ databases">
        <title>Planctomycetes of the genus Singulisphaera possess chitinolytic capabilities.</title>
        <authorList>
            <person name="Ivanova A."/>
        </authorList>
    </citation>
    <scope>NUCLEOTIDE SEQUENCE</scope>
    <source>
        <strain evidence="2">Ch08T</strain>
    </source>
</reference>
<proteinExistence type="predicted"/>
<evidence type="ECO:0000259" key="1">
    <source>
        <dbReference type="Pfam" id="PF06439"/>
    </source>
</evidence>
<organism evidence="2">
    <name type="scientific">Singulisphaera sp. Ch08</name>
    <dbReference type="NCBI Taxonomy" id="3120278"/>
    <lineage>
        <taxon>Bacteria</taxon>
        <taxon>Pseudomonadati</taxon>
        <taxon>Planctomycetota</taxon>
        <taxon>Planctomycetia</taxon>
        <taxon>Isosphaerales</taxon>
        <taxon>Isosphaeraceae</taxon>
        <taxon>Singulisphaera</taxon>
    </lineage>
</organism>
<dbReference type="EMBL" id="CP155447">
    <property type="protein sequence ID" value="XBH07679.1"/>
    <property type="molecule type" value="Genomic_DNA"/>
</dbReference>
<dbReference type="RefSeq" id="WP_406700519.1">
    <property type="nucleotide sequence ID" value="NZ_CP155447.1"/>
</dbReference>
<feature type="domain" description="3-keto-alpha-glucoside-1,2-lyase/3-keto-2-hydroxy-glucal hydratase" evidence="1">
    <location>
        <begin position="255"/>
        <end position="454"/>
    </location>
</feature>
<evidence type="ECO:0000313" key="2">
    <source>
        <dbReference type="EMBL" id="XBH07679.1"/>
    </source>
</evidence>
<name>A0AAU7CQS7_9BACT</name>
<sequence>MRNFSRPIGPLAVAIAMLGVLGIGTSGRADEPSNEKWVDLFNGKSLAGWVQQGGKANYQVDNGEIVGTTVPKTGNSFLCTTSYHANFILELEFKVQDGLNSGIQIRSHCNDVNQELKVGDKVLKIPAGRVHGYQVEIDPEPRAWTGGIYDEARRGWLNNLEQNEPARKAFKHNEWNTFRIEAKGDSIKTWLNGVPAADLTDSMTPTGFIALQVHGVGDKTETMEVRWRNIRIQDLPATEAPSSPPKAFLDGTGPGWTTLGEADFAHVNCDPDTWTWKDGGVFCTGKPIGVTRSVKEYRNFELVASWKHHRSGGNSGIFVWAPKAALEGIKPNTLPSGGIEVQMLDHGYFDLYKKQTGKDGTFFSTNGDIFQVGTSKLTPFPPLSPNGSRSFPRKNLSKGFGEWNHYYVRAINGEVRLWVNGEEVSGGTGAVPAEGHLCLESEGSPVEFKDIKIRELP</sequence>
<feature type="domain" description="3-keto-alpha-glucoside-1,2-lyase/3-keto-2-hydroxy-glucal hydratase" evidence="1">
    <location>
        <begin position="36"/>
        <end position="233"/>
    </location>
</feature>